<gene>
    <name evidence="7" type="ORF">FHS55_001771</name>
</gene>
<keyword evidence="2 5" id="KW-0808">Transferase</keyword>
<evidence type="ECO:0000256" key="5">
    <source>
        <dbReference type="RuleBase" id="RU003523"/>
    </source>
</evidence>
<dbReference type="GO" id="GO:0046951">
    <property type="term" value="P:ketone body biosynthetic process"/>
    <property type="evidence" value="ECO:0007669"/>
    <property type="project" value="TreeGrafter"/>
</dbReference>
<dbReference type="GO" id="GO:0046872">
    <property type="term" value="F:metal ion binding"/>
    <property type="evidence" value="ECO:0007669"/>
    <property type="project" value="UniProtKB-KW"/>
</dbReference>
<organism evidence="7 8">
    <name type="scientific">Ancylobacter tetraedralis</name>
    <dbReference type="NCBI Taxonomy" id="217068"/>
    <lineage>
        <taxon>Bacteria</taxon>
        <taxon>Pseudomonadati</taxon>
        <taxon>Pseudomonadota</taxon>
        <taxon>Alphaproteobacteria</taxon>
        <taxon>Hyphomicrobiales</taxon>
        <taxon>Xanthobacteraceae</taxon>
        <taxon>Ancylobacter</taxon>
    </lineage>
</organism>
<evidence type="ECO:0000256" key="4">
    <source>
        <dbReference type="ARBA" id="ARBA00023239"/>
    </source>
</evidence>
<dbReference type="CDD" id="cd07938">
    <property type="entry name" value="DRE_TIM_HMGL"/>
    <property type="match status" value="1"/>
</dbReference>
<protein>
    <submittedName>
        <fullName evidence="7">Hydroxymethylglutaryl-CoA lyase</fullName>
        <ecNumber evidence="7">4.1.3.4</ecNumber>
    </submittedName>
</protein>
<dbReference type="InterPro" id="IPR002034">
    <property type="entry name" value="AIPM/Hcit_synth_CS"/>
</dbReference>
<dbReference type="Pfam" id="PF00682">
    <property type="entry name" value="HMGL-like"/>
    <property type="match status" value="1"/>
</dbReference>
<evidence type="ECO:0000259" key="6">
    <source>
        <dbReference type="PROSITE" id="PS50991"/>
    </source>
</evidence>
<accession>A0A839Z668</accession>
<dbReference type="Proteomes" id="UP000533469">
    <property type="component" value="Unassembled WGS sequence"/>
</dbReference>
<comment type="similarity">
    <text evidence="1">Belongs to the HMG-CoA lyase family.</text>
</comment>
<dbReference type="SUPFAM" id="SSF51569">
    <property type="entry name" value="Aldolase"/>
    <property type="match status" value="1"/>
</dbReference>
<proteinExistence type="inferred from homology"/>
<dbReference type="Gene3D" id="3.20.20.70">
    <property type="entry name" value="Aldolase class I"/>
    <property type="match status" value="1"/>
</dbReference>
<keyword evidence="3" id="KW-0479">Metal-binding</keyword>
<dbReference type="InterPro" id="IPR043594">
    <property type="entry name" value="HMGL"/>
</dbReference>
<reference evidence="7 8" key="1">
    <citation type="submission" date="2020-08" db="EMBL/GenBank/DDBJ databases">
        <title>Genomic Encyclopedia of Type Strains, Phase IV (KMG-IV): sequencing the most valuable type-strain genomes for metagenomic binning, comparative biology and taxonomic classification.</title>
        <authorList>
            <person name="Goeker M."/>
        </authorList>
    </citation>
    <scope>NUCLEOTIDE SEQUENCE [LARGE SCALE GENOMIC DNA]</scope>
    <source>
        <strain evidence="7 8">DSM 5895</strain>
    </source>
</reference>
<dbReference type="GO" id="GO:0046912">
    <property type="term" value="F:acyltransferase activity, acyl groups converted into alkyl on transfer"/>
    <property type="evidence" value="ECO:0007669"/>
    <property type="project" value="InterPro"/>
</dbReference>
<dbReference type="GO" id="GO:0006552">
    <property type="term" value="P:L-leucine catabolic process"/>
    <property type="evidence" value="ECO:0007669"/>
    <property type="project" value="TreeGrafter"/>
</dbReference>
<comment type="similarity">
    <text evidence="5">Belongs to the alpha-IPM synthase/homocitrate synthase family.</text>
</comment>
<feature type="domain" description="Pyruvate carboxyltransferase" evidence="6">
    <location>
        <begin position="6"/>
        <end position="277"/>
    </location>
</feature>
<dbReference type="PROSITE" id="PS00815">
    <property type="entry name" value="AIPM_HOMOCIT_SYNTH_1"/>
    <property type="match status" value="1"/>
</dbReference>
<dbReference type="AlphaFoldDB" id="A0A839Z668"/>
<evidence type="ECO:0000256" key="3">
    <source>
        <dbReference type="ARBA" id="ARBA00022723"/>
    </source>
</evidence>
<evidence type="ECO:0000256" key="2">
    <source>
        <dbReference type="ARBA" id="ARBA00022679"/>
    </source>
</evidence>
<dbReference type="EMBL" id="JACICD010000003">
    <property type="protein sequence ID" value="MBB3771172.1"/>
    <property type="molecule type" value="Genomic_DNA"/>
</dbReference>
<evidence type="ECO:0000313" key="8">
    <source>
        <dbReference type="Proteomes" id="UP000533469"/>
    </source>
</evidence>
<name>A0A839Z668_9HYPH</name>
<keyword evidence="8" id="KW-1185">Reference proteome</keyword>
<dbReference type="InterPro" id="IPR000891">
    <property type="entry name" value="PYR_CT"/>
</dbReference>
<dbReference type="NCBIfam" id="NF004283">
    <property type="entry name" value="PRK05692.1"/>
    <property type="match status" value="1"/>
</dbReference>
<dbReference type="PANTHER" id="PTHR42738:SF7">
    <property type="entry name" value="HYDROXYMETHYLGLUTARYL-COA LYASE"/>
    <property type="match status" value="1"/>
</dbReference>
<dbReference type="InterPro" id="IPR013785">
    <property type="entry name" value="Aldolase_TIM"/>
</dbReference>
<evidence type="ECO:0000313" key="7">
    <source>
        <dbReference type="EMBL" id="MBB3771172.1"/>
    </source>
</evidence>
<dbReference type="EC" id="4.1.3.4" evidence="7"/>
<keyword evidence="4 7" id="KW-0456">Lyase</keyword>
<evidence type="ECO:0000256" key="1">
    <source>
        <dbReference type="ARBA" id="ARBA00009405"/>
    </source>
</evidence>
<dbReference type="PANTHER" id="PTHR42738">
    <property type="entry name" value="HYDROXYMETHYLGLUTARYL-COA LYASE"/>
    <property type="match status" value="1"/>
</dbReference>
<dbReference type="PROSITE" id="PS50991">
    <property type="entry name" value="PYR_CT"/>
    <property type="match status" value="1"/>
</dbReference>
<dbReference type="RefSeq" id="WP_183189361.1">
    <property type="nucleotide sequence ID" value="NZ_JACICD010000003.1"/>
</dbReference>
<comment type="caution">
    <text evidence="7">The sequence shown here is derived from an EMBL/GenBank/DDBJ whole genome shotgun (WGS) entry which is preliminary data.</text>
</comment>
<dbReference type="GO" id="GO:0004419">
    <property type="term" value="F:hydroxymethylglutaryl-CoA lyase activity"/>
    <property type="evidence" value="ECO:0007669"/>
    <property type="project" value="UniProtKB-EC"/>
</dbReference>
<sequence length="309" mass="32475">MPYPHVQISDVILRDGLQLVRSVLPTEDKKRIVDALYGAGLRHLDITSFVPPARFPQFADASEIVAHARRYTDLDLSAFAPNPKGAERAAAAGVNAISFVVSVSESHNRANVNRTTDEQIAAAREVRAFLNGRDGEPVRLVLALATVFGCSIEGEIAVDAVARLAVEARAAGADEICLSDTVGYADPVRVRQVISAVRAAVGTDIPLRLHLHDTTGTGMACAFAAMEEGITLFDASLGGLGGCPFAAGASGNISTEDLVYLMERSGISTGIDLEALLAVTALLHAGLPAEPLASHLFKSGLPKSYGAHR</sequence>